<dbReference type="EMBL" id="JARZFX010000003">
    <property type="protein sequence ID" value="MEC5423805.1"/>
    <property type="molecule type" value="Genomic_DNA"/>
</dbReference>
<reference evidence="2 3" key="1">
    <citation type="journal article" date="2024" name="Int. J. Syst. Evol. Microbiol.">
        <title>Virgibacillus tibetensis sp. nov., isolated from salt lake on the Tibetan Plateau of China.</title>
        <authorList>
            <person name="Phurbu D."/>
            <person name="Liu Z.-X."/>
            <person name="Wang R."/>
            <person name="Zheng Y.-Y."/>
            <person name="Liu H.-C."/>
            <person name="Zhou Y.-G."/>
            <person name="Yu Y.-J."/>
            <person name="Li A.-H."/>
        </authorList>
    </citation>
    <scope>NUCLEOTIDE SEQUENCE [LARGE SCALE GENOMIC DNA]</scope>
    <source>
        <strain evidence="2 3">C22-A2</strain>
    </source>
</reference>
<dbReference type="Gene3D" id="3.40.50.150">
    <property type="entry name" value="Vaccinia Virus protein VP39"/>
    <property type="match status" value="1"/>
</dbReference>
<name>A0ABU6KF53_9BACI</name>
<dbReference type="InterPro" id="IPR029063">
    <property type="entry name" value="SAM-dependent_MTases_sf"/>
</dbReference>
<proteinExistence type="predicted"/>
<sequence>MLDNITLKDERRIANHELISEYIYTYRYPEEEHSLCQLEMRAFFNTDTDSNFIKSKVKVDPSRSPFMKDRIEVMYEGNSLSEIMEQVTKLRLGESTFSVSFINFKEMGNSKKISYKERNQIERDLGWKIDADFDLHHPDYAFGLIRLNDYWYFGEHVESEPVWLHHVKKPHSYSTALGTRLARSLCNIAVPDPEGISVIDPCCGIGNVLVEALSMQINISGRDINPLVTKGSRKNIAHFGYECDVTTGPIETSPEGYDVAIIDLPYNLYTHITQEEQLSILKHANRIADKVVVVTVDTIDHMVEEAGFQVKDRCIARKARFSRQVLVCE</sequence>
<keyword evidence="3" id="KW-1185">Reference proteome</keyword>
<evidence type="ECO:0000313" key="2">
    <source>
        <dbReference type="EMBL" id="MEC5423805.1"/>
    </source>
</evidence>
<organism evidence="2 3">
    <name type="scientific">Virgibacillus tibetensis</name>
    <dbReference type="NCBI Taxonomy" id="3042313"/>
    <lineage>
        <taxon>Bacteria</taxon>
        <taxon>Bacillati</taxon>
        <taxon>Bacillota</taxon>
        <taxon>Bacilli</taxon>
        <taxon>Bacillales</taxon>
        <taxon>Bacillaceae</taxon>
        <taxon>Virgibacillus</taxon>
    </lineage>
</organism>
<dbReference type="CDD" id="cd02440">
    <property type="entry name" value="AdoMet_MTases"/>
    <property type="match status" value="1"/>
</dbReference>
<feature type="domain" description="Ribosomal RNA large subunit methyltransferase K/L-like methyltransferase" evidence="1">
    <location>
        <begin position="170"/>
        <end position="277"/>
    </location>
</feature>
<evidence type="ECO:0000259" key="1">
    <source>
        <dbReference type="Pfam" id="PF01170"/>
    </source>
</evidence>
<gene>
    <name evidence="2" type="ORF">QGM71_09910</name>
</gene>
<evidence type="ECO:0000313" key="3">
    <source>
        <dbReference type="Proteomes" id="UP001335737"/>
    </source>
</evidence>
<dbReference type="SUPFAM" id="SSF53335">
    <property type="entry name" value="S-adenosyl-L-methionine-dependent methyltransferases"/>
    <property type="match status" value="1"/>
</dbReference>
<comment type="caution">
    <text evidence="2">The sequence shown here is derived from an EMBL/GenBank/DDBJ whole genome shotgun (WGS) entry which is preliminary data.</text>
</comment>
<dbReference type="GO" id="GO:0008168">
    <property type="term" value="F:methyltransferase activity"/>
    <property type="evidence" value="ECO:0007669"/>
    <property type="project" value="UniProtKB-KW"/>
</dbReference>
<dbReference type="PANTHER" id="PTHR14911">
    <property type="entry name" value="THUMP DOMAIN-CONTAINING"/>
    <property type="match status" value="1"/>
</dbReference>
<protein>
    <submittedName>
        <fullName evidence="2">RNA methyltransferase</fullName>
    </submittedName>
</protein>
<accession>A0ABU6KF53</accession>
<dbReference type="InterPro" id="IPR000241">
    <property type="entry name" value="RlmKL-like_Mtase"/>
</dbReference>
<keyword evidence="2" id="KW-0489">Methyltransferase</keyword>
<keyword evidence="2" id="KW-0808">Transferase</keyword>
<dbReference type="PANTHER" id="PTHR14911:SF13">
    <property type="entry name" value="TRNA (GUANINE(6)-N2)-METHYLTRANSFERASE THUMP3"/>
    <property type="match status" value="1"/>
</dbReference>
<dbReference type="Pfam" id="PF01170">
    <property type="entry name" value="UPF0020"/>
    <property type="match status" value="1"/>
</dbReference>
<dbReference type="GO" id="GO:0032259">
    <property type="term" value="P:methylation"/>
    <property type="evidence" value="ECO:0007669"/>
    <property type="project" value="UniProtKB-KW"/>
</dbReference>
<dbReference type="Proteomes" id="UP001335737">
    <property type="component" value="Unassembled WGS sequence"/>
</dbReference>